<organism evidence="1 2">
    <name type="scientific">Acyrthosiphon pisum</name>
    <name type="common">Pea aphid</name>
    <dbReference type="NCBI Taxonomy" id="7029"/>
    <lineage>
        <taxon>Eukaryota</taxon>
        <taxon>Metazoa</taxon>
        <taxon>Ecdysozoa</taxon>
        <taxon>Arthropoda</taxon>
        <taxon>Hexapoda</taxon>
        <taxon>Insecta</taxon>
        <taxon>Pterygota</taxon>
        <taxon>Neoptera</taxon>
        <taxon>Paraneoptera</taxon>
        <taxon>Hemiptera</taxon>
        <taxon>Sternorrhyncha</taxon>
        <taxon>Aphidomorpha</taxon>
        <taxon>Aphidoidea</taxon>
        <taxon>Aphididae</taxon>
        <taxon>Macrosiphini</taxon>
        <taxon>Acyrthosiphon</taxon>
    </lineage>
</organism>
<evidence type="ECO:0000313" key="2">
    <source>
        <dbReference type="Proteomes" id="UP000007819"/>
    </source>
</evidence>
<protein>
    <submittedName>
        <fullName evidence="1">Uncharacterized protein</fullName>
    </submittedName>
</protein>
<dbReference type="KEGG" id="api:107882937"/>
<dbReference type="AlphaFoldDB" id="A0A8R2H385"/>
<dbReference type="RefSeq" id="XP_016657579.1">
    <property type="nucleotide sequence ID" value="XM_016802090.1"/>
</dbReference>
<dbReference type="OrthoDB" id="6612345at2759"/>
<proteinExistence type="predicted"/>
<dbReference type="EnsemblMetazoa" id="XM_016802090.2">
    <property type="protein sequence ID" value="XP_016657579.1"/>
    <property type="gene ID" value="LOC107882937"/>
</dbReference>
<reference evidence="1" key="2">
    <citation type="submission" date="2022-06" db="UniProtKB">
        <authorList>
            <consortium name="EnsemblMetazoa"/>
        </authorList>
    </citation>
    <scope>IDENTIFICATION</scope>
</reference>
<keyword evidence="2" id="KW-1185">Reference proteome</keyword>
<name>A0A8R2H385_ACYPI</name>
<evidence type="ECO:0000313" key="1">
    <source>
        <dbReference type="EnsemblMetazoa" id="XP_016657579.1"/>
    </source>
</evidence>
<accession>A0A8R2H385</accession>
<reference evidence="2" key="1">
    <citation type="submission" date="2010-06" db="EMBL/GenBank/DDBJ databases">
        <authorList>
            <person name="Jiang H."/>
            <person name="Abraham K."/>
            <person name="Ali S."/>
            <person name="Alsbrooks S.L."/>
            <person name="Anim B.N."/>
            <person name="Anosike U.S."/>
            <person name="Attaway T."/>
            <person name="Bandaranaike D.P."/>
            <person name="Battles P.K."/>
            <person name="Bell S.N."/>
            <person name="Bell A.V."/>
            <person name="Beltran B."/>
            <person name="Bickham C."/>
            <person name="Bustamante Y."/>
            <person name="Caleb T."/>
            <person name="Canada A."/>
            <person name="Cardenas V."/>
            <person name="Carter K."/>
            <person name="Chacko J."/>
            <person name="Chandrabose M.N."/>
            <person name="Chavez D."/>
            <person name="Chavez A."/>
            <person name="Chen L."/>
            <person name="Chu H.-S."/>
            <person name="Claassen K.J."/>
            <person name="Cockrell R."/>
            <person name="Collins M."/>
            <person name="Cooper J.A."/>
            <person name="Cree A."/>
            <person name="Curry S.M."/>
            <person name="Da Y."/>
            <person name="Dao M.D."/>
            <person name="Das B."/>
            <person name="Davila M.-L."/>
            <person name="Davy-Carroll L."/>
            <person name="Denson S."/>
            <person name="Dinh H."/>
            <person name="Ebong V.E."/>
            <person name="Edwards J.R."/>
            <person name="Egan A."/>
            <person name="El-Daye J."/>
            <person name="Escobedo L."/>
            <person name="Fernandez S."/>
            <person name="Fernando P.R."/>
            <person name="Flagg N."/>
            <person name="Forbes L.D."/>
            <person name="Fowler R.G."/>
            <person name="Fu Q."/>
            <person name="Gabisi R.A."/>
            <person name="Ganer J."/>
            <person name="Garbino Pronczuk A."/>
            <person name="Garcia R.M."/>
            <person name="Garner T."/>
            <person name="Garrett T.E."/>
            <person name="Gonzalez D.A."/>
            <person name="Hamid H."/>
            <person name="Hawkins E.S."/>
            <person name="Hirani K."/>
            <person name="Hogues M.E."/>
            <person name="Hollins B."/>
            <person name="Hsiao C.-H."/>
            <person name="Jabil R."/>
            <person name="James M.L."/>
            <person name="Jhangiani S.N."/>
            <person name="Johnson B."/>
            <person name="Johnson Q."/>
            <person name="Joshi V."/>
            <person name="Kalu J.B."/>
            <person name="Kam C."/>
            <person name="Kashfia A."/>
            <person name="Keebler J."/>
            <person name="Kisamo H."/>
            <person name="Kovar C.L."/>
            <person name="Lago L.A."/>
            <person name="Lai C.-Y."/>
            <person name="Laidlaw J."/>
            <person name="Lara F."/>
            <person name="Le T.-K."/>
            <person name="Lee S.L."/>
            <person name="Legall F.H."/>
            <person name="Lemon S.J."/>
            <person name="Lewis L.R."/>
            <person name="Li B."/>
            <person name="Liu Y."/>
            <person name="Liu Y.-S."/>
            <person name="Lopez J."/>
            <person name="Lozado R.J."/>
            <person name="Lu J."/>
            <person name="Madu R.C."/>
            <person name="Maheshwari M."/>
            <person name="Maheshwari R."/>
            <person name="Malloy K."/>
            <person name="Martinez E."/>
            <person name="Mathew T."/>
            <person name="Mercado I.C."/>
            <person name="Mercado C."/>
            <person name="Meyer B."/>
            <person name="Montgomery K."/>
            <person name="Morgan M.B."/>
            <person name="Munidasa M."/>
            <person name="Nazareth L.V."/>
            <person name="Nelson J."/>
            <person name="Ng B.M."/>
            <person name="Nguyen N.B."/>
            <person name="Nguyen P.Q."/>
            <person name="Nguyen T."/>
            <person name="Obregon M."/>
            <person name="Okwuonu G.O."/>
            <person name="Onwere C.G."/>
            <person name="Orozco G."/>
            <person name="Parra A."/>
            <person name="Patel S."/>
            <person name="Patil S."/>
            <person name="Perez A."/>
            <person name="Perez Y."/>
            <person name="Pham C."/>
            <person name="Primus E.L."/>
            <person name="Pu L.-L."/>
            <person name="Puazo M."/>
            <person name="Qin X."/>
            <person name="Quiroz J.B."/>
            <person name="Reese J."/>
            <person name="Richards S."/>
            <person name="Rives C.M."/>
            <person name="Robberts R."/>
            <person name="Ruiz S.J."/>
            <person name="Ruiz M.J."/>
            <person name="Santibanez J."/>
            <person name="Schneider B.W."/>
            <person name="Sisson I."/>
            <person name="Smith M."/>
            <person name="Sodergren E."/>
            <person name="Song X.-Z."/>
            <person name="Song B.B."/>
            <person name="Summersgill H."/>
            <person name="Thelus R."/>
            <person name="Thornton R.D."/>
            <person name="Trejos Z.Y."/>
            <person name="Usmani K."/>
            <person name="Vattathil S."/>
            <person name="Villasana D."/>
            <person name="Walker D.L."/>
            <person name="Wang S."/>
            <person name="Wang K."/>
            <person name="White C.S."/>
            <person name="Williams A.C."/>
            <person name="Williamson J."/>
            <person name="Wilson K."/>
            <person name="Woghiren I.O."/>
            <person name="Woodworth J.R."/>
            <person name="Worley K.C."/>
            <person name="Wright R.A."/>
            <person name="Wu W."/>
            <person name="Young L."/>
            <person name="Zhang L."/>
            <person name="Zhang J."/>
            <person name="Zhu Y."/>
            <person name="Muzny D.M."/>
            <person name="Weinstock G."/>
            <person name="Gibbs R.A."/>
        </authorList>
    </citation>
    <scope>NUCLEOTIDE SEQUENCE [LARGE SCALE GENOMIC DNA]</scope>
    <source>
        <strain evidence="2">LSR1</strain>
    </source>
</reference>
<dbReference type="GeneID" id="107882937"/>
<dbReference type="Proteomes" id="UP000007819">
    <property type="component" value="Chromosome A1"/>
</dbReference>
<sequence length="274" mass="32379">MFLSIKLKHLLITLVLTSIFAEIAGIKWGAAKAAKKKKKITDKKNKETEGLCETLEDFYRQKIFIKVANRYFKSEEGKGLKTRVNAGKKKKKRHKKKPPRIHNCLDSLDYNEFLTHYYKNNEKKPIQLKCDLLKPKLSFVPEVLCETIGQYFLQFGVKVYYNFFKYLFNIGKKAKRGIFSRSVTGQMKRLVKKYEESGDKEKHAKEIQKWVDRFYDLSCSKIMPHYNAFYIFYNDYSKSKEHKGFVKTATCDYFVRIPRIDTENEIPKKLTNKV</sequence>